<accession>G2TQX1</accession>
<organism evidence="1 2">
    <name type="scientific">Heyndrickxia coagulans 36D1</name>
    <dbReference type="NCBI Taxonomy" id="345219"/>
    <lineage>
        <taxon>Bacteria</taxon>
        <taxon>Bacillati</taxon>
        <taxon>Bacillota</taxon>
        <taxon>Bacilli</taxon>
        <taxon>Bacillales</taxon>
        <taxon>Bacillaceae</taxon>
        <taxon>Heyndrickxia</taxon>
    </lineage>
</organism>
<dbReference type="HOGENOM" id="CLU_3324392_0_0_9"/>
<sequence>MMYNCTISYTGNVPPKITIMVIVSDYKLIENTQLGVFG</sequence>
<proteinExistence type="predicted"/>
<evidence type="ECO:0000313" key="1">
    <source>
        <dbReference type="EMBL" id="AEP00047.1"/>
    </source>
</evidence>
<name>G2TQX1_HEYCO</name>
<reference evidence="1 2" key="1">
    <citation type="journal article" date="2011" name="Stand. Genomic Sci.">
        <title>Complete Genome Sequence of a thermotolerant sporogenic lactic acid bacterium, Bacillus coagulans strain 36D1.</title>
        <authorList>
            <person name="Rhee M.S."/>
            <person name="Moritz B.E."/>
            <person name="Xie G."/>
            <person name="Glavina Del Rio T."/>
            <person name="Dalin E."/>
            <person name="Tice H."/>
            <person name="Bruce D."/>
            <person name="Goodwin L."/>
            <person name="Chertkov O."/>
            <person name="Brettin T."/>
            <person name="Han C."/>
            <person name="Detter C."/>
            <person name="Pitluck S."/>
            <person name="Land M.L."/>
            <person name="Patel M."/>
            <person name="Ou M."/>
            <person name="Harbrucker R."/>
            <person name="Ingram L.O."/>
            <person name="Shanmugam K.T."/>
        </authorList>
    </citation>
    <scope>NUCLEOTIDE SEQUENCE [LARGE SCALE GENOMIC DNA]</scope>
    <source>
        <strain evidence="1 2">36D1</strain>
    </source>
</reference>
<dbReference type="AlphaFoldDB" id="G2TQX1"/>
<dbReference type="KEGG" id="bag:Bcoa_0829"/>
<dbReference type="Proteomes" id="UP000009283">
    <property type="component" value="Chromosome"/>
</dbReference>
<dbReference type="EMBL" id="CP003056">
    <property type="protein sequence ID" value="AEP00047.1"/>
    <property type="molecule type" value="Genomic_DNA"/>
</dbReference>
<evidence type="ECO:0000313" key="2">
    <source>
        <dbReference type="Proteomes" id="UP000009283"/>
    </source>
</evidence>
<gene>
    <name evidence="1" type="ORF">Bcoa_0829</name>
</gene>
<protein>
    <submittedName>
        <fullName evidence="1">Uncharacterized protein</fullName>
    </submittedName>
</protein>